<dbReference type="OrthoDB" id="9806299at2"/>
<evidence type="ECO:0000256" key="9">
    <source>
        <dbReference type="ARBA" id="ARBA00023303"/>
    </source>
</evidence>
<evidence type="ECO:0000256" key="10">
    <source>
        <dbReference type="ARBA" id="ARBA00035120"/>
    </source>
</evidence>
<evidence type="ECO:0000256" key="2">
    <source>
        <dbReference type="ARBA" id="ARBA00022475"/>
    </source>
</evidence>
<dbReference type="AlphaFoldDB" id="A0A844Y802"/>
<dbReference type="Pfam" id="PF02537">
    <property type="entry name" value="CRCB"/>
    <property type="match status" value="1"/>
</dbReference>
<dbReference type="NCBIfam" id="TIGR00494">
    <property type="entry name" value="crcB"/>
    <property type="match status" value="1"/>
</dbReference>
<keyword evidence="7 12" id="KW-0406">Ion transport</keyword>
<keyword evidence="2 12" id="KW-1003">Cell membrane</keyword>
<name>A0A844Y802_9SPHN</name>
<evidence type="ECO:0000256" key="6">
    <source>
        <dbReference type="ARBA" id="ARBA00023053"/>
    </source>
</evidence>
<keyword evidence="6 12" id="KW-0915">Sodium</keyword>
<gene>
    <name evidence="12 13" type="primary">crcB</name>
    <name evidence="12" type="synonym">fluC</name>
    <name evidence="13" type="ORF">GRI47_08625</name>
</gene>
<comment type="function">
    <text evidence="12">Fluoride-specific ion channel. Important for reducing fluoride concentration in the cell, thus reducing its toxicity.</text>
</comment>
<sequence>MSSVSSFSPLVASLHVAIGGAVGAVLRYQTGRAMTAWLGAPAMSVFPWATLAVNALGSLLMGMLAGWLARHGNVGSEQLRLLLGVGLLGGFTTFSAFSLEMVLLIERGQFVIAGLYAILSFALGISALLFGLVVMRNFA</sequence>
<evidence type="ECO:0000313" key="14">
    <source>
        <dbReference type="Proteomes" id="UP000430272"/>
    </source>
</evidence>
<evidence type="ECO:0000256" key="4">
    <source>
        <dbReference type="ARBA" id="ARBA00022692"/>
    </source>
</evidence>
<organism evidence="13 14">
    <name type="scientific">Qipengyuania pelagi</name>
    <dbReference type="NCBI Taxonomy" id="994320"/>
    <lineage>
        <taxon>Bacteria</taxon>
        <taxon>Pseudomonadati</taxon>
        <taxon>Pseudomonadota</taxon>
        <taxon>Alphaproteobacteria</taxon>
        <taxon>Sphingomonadales</taxon>
        <taxon>Erythrobacteraceae</taxon>
        <taxon>Qipengyuania</taxon>
    </lineage>
</organism>
<evidence type="ECO:0000256" key="7">
    <source>
        <dbReference type="ARBA" id="ARBA00023065"/>
    </source>
</evidence>
<dbReference type="PANTHER" id="PTHR28259">
    <property type="entry name" value="FLUORIDE EXPORT PROTEIN 1-RELATED"/>
    <property type="match status" value="1"/>
</dbReference>
<proteinExistence type="inferred from homology"/>
<dbReference type="InterPro" id="IPR003691">
    <property type="entry name" value="FluC"/>
</dbReference>
<keyword evidence="12" id="KW-0479">Metal-binding</keyword>
<reference evidence="13 14" key="1">
    <citation type="submission" date="2019-12" db="EMBL/GenBank/DDBJ databases">
        <title>Genomic-based taxomic classification of the family Erythrobacteraceae.</title>
        <authorList>
            <person name="Xu L."/>
        </authorList>
    </citation>
    <scope>NUCLEOTIDE SEQUENCE [LARGE SCALE GENOMIC DNA]</scope>
    <source>
        <strain evidence="13 14">JCM 17468</strain>
    </source>
</reference>
<dbReference type="Proteomes" id="UP000430272">
    <property type="component" value="Unassembled WGS sequence"/>
</dbReference>
<comment type="subcellular location">
    <subcellularLocation>
        <location evidence="1 12">Cell membrane</location>
        <topology evidence="1 12">Multi-pass membrane protein</topology>
    </subcellularLocation>
</comment>
<accession>A0A844Y802</accession>
<dbReference type="GO" id="GO:0140114">
    <property type="term" value="P:cellular detoxification of fluoride"/>
    <property type="evidence" value="ECO:0007669"/>
    <property type="project" value="UniProtKB-UniRule"/>
</dbReference>
<evidence type="ECO:0000256" key="1">
    <source>
        <dbReference type="ARBA" id="ARBA00004651"/>
    </source>
</evidence>
<comment type="similarity">
    <text evidence="10 12">Belongs to the fluoride channel Fluc/FEX (TC 1.A.43) family.</text>
</comment>
<feature type="transmembrane region" description="Helical" evidence="12">
    <location>
        <begin position="47"/>
        <end position="69"/>
    </location>
</feature>
<comment type="activity regulation">
    <text evidence="12">Na(+) is not transported, but it plays an essential structural role and its presence is essential for fluoride channel function.</text>
</comment>
<dbReference type="EMBL" id="WTYD01000001">
    <property type="protein sequence ID" value="MXO54071.1"/>
    <property type="molecule type" value="Genomic_DNA"/>
</dbReference>
<dbReference type="RefSeq" id="WP_160660856.1">
    <property type="nucleotide sequence ID" value="NZ_BAABDV010000001.1"/>
</dbReference>
<comment type="caution">
    <text evidence="13">The sequence shown here is derived from an EMBL/GenBank/DDBJ whole genome shotgun (WGS) entry which is preliminary data.</text>
</comment>
<keyword evidence="9 12" id="KW-0407">Ion channel</keyword>
<evidence type="ECO:0000256" key="12">
    <source>
        <dbReference type="HAMAP-Rule" id="MF_00454"/>
    </source>
</evidence>
<keyword evidence="12" id="KW-0813">Transport</keyword>
<dbReference type="NCBIfam" id="NF010791">
    <property type="entry name" value="PRK14195.1"/>
    <property type="match status" value="1"/>
</dbReference>
<feature type="binding site" evidence="12">
    <location>
        <position position="89"/>
    </location>
    <ligand>
        <name>Na(+)</name>
        <dbReference type="ChEBI" id="CHEBI:29101"/>
        <note>structural</note>
    </ligand>
</feature>
<dbReference type="HAMAP" id="MF_00454">
    <property type="entry name" value="FluC"/>
    <property type="match status" value="1"/>
</dbReference>
<feature type="binding site" evidence="12">
    <location>
        <position position="92"/>
    </location>
    <ligand>
        <name>Na(+)</name>
        <dbReference type="ChEBI" id="CHEBI:29101"/>
        <note>structural</note>
    </ligand>
</feature>
<feature type="transmembrane region" description="Helical" evidence="12">
    <location>
        <begin position="81"/>
        <end position="105"/>
    </location>
</feature>
<comment type="catalytic activity">
    <reaction evidence="11">
        <text>fluoride(in) = fluoride(out)</text>
        <dbReference type="Rhea" id="RHEA:76159"/>
        <dbReference type="ChEBI" id="CHEBI:17051"/>
    </reaction>
    <physiologicalReaction direction="left-to-right" evidence="11">
        <dbReference type="Rhea" id="RHEA:76160"/>
    </physiologicalReaction>
</comment>
<dbReference type="GO" id="GO:0062054">
    <property type="term" value="F:fluoride channel activity"/>
    <property type="evidence" value="ECO:0007669"/>
    <property type="project" value="UniProtKB-UniRule"/>
</dbReference>
<evidence type="ECO:0000256" key="8">
    <source>
        <dbReference type="ARBA" id="ARBA00023136"/>
    </source>
</evidence>
<keyword evidence="5 12" id="KW-1133">Transmembrane helix</keyword>
<evidence type="ECO:0000256" key="11">
    <source>
        <dbReference type="ARBA" id="ARBA00035585"/>
    </source>
</evidence>
<evidence type="ECO:0000313" key="13">
    <source>
        <dbReference type="EMBL" id="MXO54071.1"/>
    </source>
</evidence>
<evidence type="ECO:0000256" key="5">
    <source>
        <dbReference type="ARBA" id="ARBA00022989"/>
    </source>
</evidence>
<protein>
    <recommendedName>
        <fullName evidence="12">Fluoride-specific ion channel FluC</fullName>
    </recommendedName>
</protein>
<feature type="transmembrane region" description="Helical" evidence="12">
    <location>
        <begin position="111"/>
        <end position="135"/>
    </location>
</feature>
<keyword evidence="14" id="KW-1185">Reference proteome</keyword>
<keyword evidence="4 12" id="KW-0812">Transmembrane</keyword>
<dbReference type="GO" id="GO:0046872">
    <property type="term" value="F:metal ion binding"/>
    <property type="evidence" value="ECO:0007669"/>
    <property type="project" value="UniProtKB-KW"/>
</dbReference>
<keyword evidence="8 12" id="KW-0472">Membrane</keyword>
<dbReference type="GO" id="GO:0005886">
    <property type="term" value="C:plasma membrane"/>
    <property type="evidence" value="ECO:0007669"/>
    <property type="project" value="UniProtKB-SubCell"/>
</dbReference>
<evidence type="ECO:0000256" key="3">
    <source>
        <dbReference type="ARBA" id="ARBA00022519"/>
    </source>
</evidence>
<keyword evidence="3" id="KW-0997">Cell inner membrane</keyword>
<dbReference type="PANTHER" id="PTHR28259:SF1">
    <property type="entry name" value="FLUORIDE EXPORT PROTEIN 1-RELATED"/>
    <property type="match status" value="1"/>
</dbReference>